<name>A0A4U1BRI9_9GAMM</name>
<evidence type="ECO:0000259" key="6">
    <source>
        <dbReference type="Pfam" id="PF00669"/>
    </source>
</evidence>
<evidence type="ECO:0000256" key="5">
    <source>
        <dbReference type="ARBA" id="ARBA00023143"/>
    </source>
</evidence>
<evidence type="ECO:0000313" key="7">
    <source>
        <dbReference type="EMBL" id="TKB58223.1"/>
    </source>
</evidence>
<dbReference type="OrthoDB" id="9768249at2"/>
<evidence type="ECO:0000256" key="3">
    <source>
        <dbReference type="ARBA" id="ARBA00005709"/>
    </source>
</evidence>
<dbReference type="EMBL" id="SWCJ01000001">
    <property type="protein sequence ID" value="TKB58223.1"/>
    <property type="molecule type" value="Genomic_DNA"/>
</dbReference>
<dbReference type="GO" id="GO:0005576">
    <property type="term" value="C:extracellular region"/>
    <property type="evidence" value="ECO:0007669"/>
    <property type="project" value="UniProtKB-SubCell"/>
</dbReference>
<evidence type="ECO:0000313" key="8">
    <source>
        <dbReference type="Proteomes" id="UP000305675"/>
    </source>
</evidence>
<keyword evidence="4" id="KW-0964">Secreted</keyword>
<evidence type="ECO:0000256" key="2">
    <source>
        <dbReference type="ARBA" id="ARBA00004613"/>
    </source>
</evidence>
<dbReference type="GO" id="GO:0005198">
    <property type="term" value="F:structural molecule activity"/>
    <property type="evidence" value="ECO:0007669"/>
    <property type="project" value="InterPro"/>
</dbReference>
<keyword evidence="7" id="KW-0969">Cilium</keyword>
<evidence type="ECO:0000256" key="4">
    <source>
        <dbReference type="ARBA" id="ARBA00022525"/>
    </source>
</evidence>
<reference evidence="7 8" key="1">
    <citation type="submission" date="2019-04" db="EMBL/GenBank/DDBJ databases">
        <authorList>
            <person name="Hwang J.C."/>
        </authorList>
    </citation>
    <scope>NUCLEOTIDE SEQUENCE [LARGE SCALE GENOMIC DNA]</scope>
    <source>
        <strain evidence="7 8">IMCC35002</strain>
    </source>
</reference>
<dbReference type="InterPro" id="IPR001029">
    <property type="entry name" value="Flagellin_N"/>
</dbReference>
<dbReference type="NCBIfam" id="TIGR02550">
    <property type="entry name" value="flagell_flgL"/>
    <property type="match status" value="1"/>
</dbReference>
<comment type="similarity">
    <text evidence="3">Belongs to the bacterial flagellin family.</text>
</comment>
<protein>
    <submittedName>
        <fullName evidence="7">Flagellar hook-associated protein FlgL</fullName>
    </submittedName>
</protein>
<keyword evidence="7" id="KW-0966">Cell projection</keyword>
<dbReference type="GO" id="GO:0009424">
    <property type="term" value="C:bacterial-type flagellum hook"/>
    <property type="evidence" value="ECO:0007669"/>
    <property type="project" value="InterPro"/>
</dbReference>
<keyword evidence="8" id="KW-1185">Reference proteome</keyword>
<accession>A0A4U1BRI9</accession>
<evidence type="ECO:0000256" key="1">
    <source>
        <dbReference type="ARBA" id="ARBA00004365"/>
    </source>
</evidence>
<feature type="domain" description="Flagellin N-terminal" evidence="6">
    <location>
        <begin position="3"/>
        <end position="139"/>
    </location>
</feature>
<dbReference type="Pfam" id="PF00669">
    <property type="entry name" value="Flagellin_N"/>
    <property type="match status" value="1"/>
</dbReference>
<keyword evidence="7" id="KW-0282">Flagellum</keyword>
<dbReference type="PANTHER" id="PTHR42792">
    <property type="entry name" value="FLAGELLIN"/>
    <property type="match status" value="1"/>
</dbReference>
<sequence length="402" mass="43823">MRVSTYQFYNMNTNNLTNLQSSTNKVLQQLSSGKQVNTAADDPVANIAIENLKQQSAMLGQYEANINLANNRLKQEEPHLSSYETLVMSIRDTMLEANDGSLSADSRKVHADDLKSQFDALVALANSQDESGNYIFSGTASNTKPFVDAGGTVNYAGNSGQRTAMVSDGIEVITNDPGDEVFMGVRIAAGDYQADYANATMDGKFFVEKAEIVDPTQNPQSDYRFNFVDDGAGNVAYEITDSTGTLRTPVPVAFDPTQPIAIDGIEFTFSGEPKIGDELVLNEQKTSDPFTIINRTIELLENESGLSANQVQAEYGQLLGDLTEVFNHATGVRAEVGNRMKSLDTYEAQHSDMKLVSESVKSSLEDLDYASAISEFERQNLAMNALTETFGKVSGVSLFDYI</sequence>
<proteinExistence type="inferred from homology"/>
<organism evidence="7 8">
    <name type="scientific">Ferrimonas aestuarii</name>
    <dbReference type="NCBI Taxonomy" id="2569539"/>
    <lineage>
        <taxon>Bacteria</taxon>
        <taxon>Pseudomonadati</taxon>
        <taxon>Pseudomonadota</taxon>
        <taxon>Gammaproteobacteria</taxon>
        <taxon>Alteromonadales</taxon>
        <taxon>Ferrimonadaceae</taxon>
        <taxon>Ferrimonas</taxon>
    </lineage>
</organism>
<dbReference type="RefSeq" id="WP_136861371.1">
    <property type="nucleotide sequence ID" value="NZ_SWCJ01000001.1"/>
</dbReference>
<dbReference type="InterPro" id="IPR013384">
    <property type="entry name" value="Flagell_FlgL"/>
</dbReference>
<dbReference type="Gene3D" id="1.20.1330.10">
    <property type="entry name" value="f41 fragment of flagellin, N-terminal domain"/>
    <property type="match status" value="1"/>
</dbReference>
<dbReference type="SUPFAM" id="SSF64518">
    <property type="entry name" value="Phase 1 flagellin"/>
    <property type="match status" value="1"/>
</dbReference>
<dbReference type="InterPro" id="IPR001492">
    <property type="entry name" value="Flagellin"/>
</dbReference>
<keyword evidence="5" id="KW-0975">Bacterial flagellum</keyword>
<dbReference type="AlphaFoldDB" id="A0A4U1BRI9"/>
<gene>
    <name evidence="7" type="primary">flgL</name>
    <name evidence="7" type="ORF">FCL42_00210</name>
</gene>
<dbReference type="GO" id="GO:0071973">
    <property type="term" value="P:bacterial-type flagellum-dependent cell motility"/>
    <property type="evidence" value="ECO:0007669"/>
    <property type="project" value="InterPro"/>
</dbReference>
<comment type="caution">
    <text evidence="7">The sequence shown here is derived from an EMBL/GenBank/DDBJ whole genome shotgun (WGS) entry which is preliminary data.</text>
</comment>
<comment type="subcellular location">
    <subcellularLocation>
        <location evidence="1">Bacterial flagellum</location>
    </subcellularLocation>
    <subcellularLocation>
        <location evidence="2">Secreted</location>
    </subcellularLocation>
</comment>
<dbReference type="PANTHER" id="PTHR42792:SF1">
    <property type="entry name" value="FLAGELLAR HOOK-ASSOCIATED PROTEIN 3"/>
    <property type="match status" value="1"/>
</dbReference>
<dbReference type="Proteomes" id="UP000305675">
    <property type="component" value="Unassembled WGS sequence"/>
</dbReference>